<keyword evidence="1" id="KW-0812">Transmembrane</keyword>
<dbReference type="AlphaFoldDB" id="A0A0H5DMX6"/>
<dbReference type="Proteomes" id="UP000220251">
    <property type="component" value="Unassembled WGS sequence"/>
</dbReference>
<dbReference type="Gene3D" id="3.30.420.40">
    <property type="match status" value="2"/>
</dbReference>
<evidence type="ECO:0008006" key="4">
    <source>
        <dbReference type="Google" id="ProtNLM"/>
    </source>
</evidence>
<name>A0A0H5DMX6_9BACT</name>
<keyword evidence="1" id="KW-0472">Membrane</keyword>
<evidence type="ECO:0000256" key="1">
    <source>
        <dbReference type="SAM" id="Phobius"/>
    </source>
</evidence>
<evidence type="ECO:0000313" key="2">
    <source>
        <dbReference type="EMBL" id="CRX37541.1"/>
    </source>
</evidence>
<dbReference type="OrthoDB" id="20275at2"/>
<organism evidence="2 3">
    <name type="scientific">Estrella lausannensis</name>
    <dbReference type="NCBI Taxonomy" id="483423"/>
    <lineage>
        <taxon>Bacteria</taxon>
        <taxon>Pseudomonadati</taxon>
        <taxon>Chlamydiota</taxon>
        <taxon>Chlamydiia</taxon>
        <taxon>Parachlamydiales</taxon>
        <taxon>Candidatus Criblamydiaceae</taxon>
        <taxon>Estrella</taxon>
    </lineage>
</organism>
<dbReference type="SUPFAM" id="SSF53067">
    <property type="entry name" value="Actin-like ATPase domain"/>
    <property type="match status" value="1"/>
</dbReference>
<dbReference type="Gene3D" id="3.30.1490.300">
    <property type="match status" value="1"/>
</dbReference>
<keyword evidence="3" id="KW-1185">Reference proteome</keyword>
<dbReference type="EMBL" id="CWGJ01000001">
    <property type="protein sequence ID" value="CRX37541.1"/>
    <property type="molecule type" value="Genomic_DNA"/>
</dbReference>
<keyword evidence="1" id="KW-1133">Transmembrane helix</keyword>
<reference evidence="3" key="1">
    <citation type="submission" date="2015-06" db="EMBL/GenBank/DDBJ databases">
        <authorList>
            <person name="Bertelli C."/>
        </authorList>
    </citation>
    <scope>NUCLEOTIDE SEQUENCE [LARGE SCALE GENOMIC DNA]</scope>
    <source>
        <strain evidence="3">CRIB-30</strain>
    </source>
</reference>
<gene>
    <name evidence="2" type="ORF">ELAC_0180</name>
</gene>
<accession>A0A0H5DMX6</accession>
<feature type="transmembrane region" description="Helical" evidence="1">
    <location>
        <begin position="355"/>
        <end position="379"/>
    </location>
</feature>
<evidence type="ECO:0000313" key="3">
    <source>
        <dbReference type="Proteomes" id="UP000220251"/>
    </source>
</evidence>
<protein>
    <recommendedName>
        <fullName evidence="4">Type IV pilus assembly protein PilM</fullName>
    </recommendedName>
</protein>
<dbReference type="RefSeq" id="WP_098037391.1">
    <property type="nucleotide sequence ID" value="NZ_CWGJ01000001.1"/>
</dbReference>
<dbReference type="InterPro" id="IPR043129">
    <property type="entry name" value="ATPase_NBD"/>
</dbReference>
<proteinExistence type="predicted"/>
<sequence>MREIVESNRVFGIEVSKTTLSFAEVVKKGGRIKLSSIKTLPIAEVEGDEVLSVSEMGKDLINKAEANMAVFGVEATDCLVRQLQVPLKKDSEINDALPFQAETLLPFPLEDAVLDWIKVQRDDKTTLLTFAAVKRETAEKTIEQAKKLGIEPELLSTMGAALASFSKHLVNFEAPHFVIHFGGERALYALINKGRLIATQGSKLNLKEILKAAGEDMGESDPARIEEAFRNIDLLHLEPAKYPRLSACLIETRLDLSRNVFGLAKQLKGESVDDALVTGAAFGYPSLKAYLLKEAEKAEIPLETTEDFPLNLEDLALNALPIGLALQGVDASLQINFRQGAISYPKPLKRVVKPLLFYLGSSLLFALALFLAGSAYFSYRESGLRQEYIDLLASMNRTYEESEAEFEGIKDPGEGYVPQPVDKLDVSDLTRRLDKLEKSIKTAPDFIALNPNIPRVSDVLAWLSTHPNVGFEGGGSKESDAIVIELFNYSLVKRPEEKKRDARYQAKVEIEFVSPSPKLAREFHDALIAPNDMVDPKGEIKWSSTRGKYRTSFFLKDKTYYPSQRSL</sequence>